<dbReference type="Proteomes" id="UP000215188">
    <property type="component" value="Unassembled WGS sequence"/>
</dbReference>
<evidence type="ECO:0000259" key="8">
    <source>
        <dbReference type="Pfam" id="PF00171"/>
    </source>
</evidence>
<dbReference type="InterPro" id="IPR016160">
    <property type="entry name" value="Ald_DH_CS_CYS"/>
</dbReference>
<keyword evidence="2 4" id="KW-0560">Oxidoreductase</keyword>
<dbReference type="InterPro" id="IPR016161">
    <property type="entry name" value="Ald_DH/histidinol_DH"/>
</dbReference>
<evidence type="ECO:0000313" key="9">
    <source>
        <dbReference type="EMBL" id="OXL16343.1"/>
    </source>
</evidence>
<evidence type="ECO:0000256" key="4">
    <source>
        <dbReference type="PIRNR" id="PIRNR036492"/>
    </source>
</evidence>
<dbReference type="PROSITE" id="PS00070">
    <property type="entry name" value="ALDEHYDE_DEHYDR_CYS"/>
    <property type="match status" value="1"/>
</dbReference>
<dbReference type="CDD" id="cd07133">
    <property type="entry name" value="ALDH_CALDH_CalB"/>
    <property type="match status" value="1"/>
</dbReference>
<keyword evidence="10" id="KW-1185">Reference proteome</keyword>
<evidence type="ECO:0000256" key="7">
    <source>
        <dbReference type="RuleBase" id="RU003345"/>
    </source>
</evidence>
<dbReference type="Pfam" id="PF00171">
    <property type="entry name" value="Aldedh"/>
    <property type="match status" value="1"/>
</dbReference>
<dbReference type="Gene3D" id="3.40.309.10">
    <property type="entry name" value="Aldehyde Dehydrogenase, Chain A, domain 2"/>
    <property type="match status" value="1"/>
</dbReference>
<dbReference type="OrthoDB" id="6187633at2"/>
<dbReference type="PANTHER" id="PTHR43570">
    <property type="entry name" value="ALDEHYDE DEHYDROGENASE"/>
    <property type="match status" value="1"/>
</dbReference>
<keyword evidence="3" id="KW-0520">NAD</keyword>
<evidence type="ECO:0000256" key="3">
    <source>
        <dbReference type="ARBA" id="ARBA00023027"/>
    </source>
</evidence>
<dbReference type="PIRSF" id="PIRSF036492">
    <property type="entry name" value="ALDH"/>
    <property type="match status" value="1"/>
</dbReference>
<evidence type="ECO:0000256" key="2">
    <source>
        <dbReference type="ARBA" id="ARBA00023002"/>
    </source>
</evidence>
<protein>
    <recommendedName>
        <fullName evidence="4">Aldehyde dehydrogenase</fullName>
    </recommendedName>
</protein>
<comment type="caution">
    <text evidence="9">The sequence shown here is derived from an EMBL/GenBank/DDBJ whole genome shotgun (WGS) entry which is preliminary data.</text>
</comment>
<feature type="active site" evidence="5 6">
    <location>
        <position position="211"/>
    </location>
</feature>
<dbReference type="InterPro" id="IPR012394">
    <property type="entry name" value="Aldehyde_DH_NAD(P)"/>
</dbReference>
<reference evidence="9 10" key="1">
    <citation type="submission" date="2017-06" db="EMBL/GenBank/DDBJ databases">
        <title>Reclassification of a Polynucleobacter cosmopolitanus strain isolated from tropical Lake Victoria as Polynucleobacter victoriensis comb. nov.</title>
        <authorList>
            <person name="Hahn M.W."/>
        </authorList>
    </citation>
    <scope>NUCLEOTIDE SEQUENCE [LARGE SCALE GENOMIC DNA]</scope>
    <source>
        <strain evidence="9 10">MWH-MoIso2</strain>
    </source>
</reference>
<evidence type="ECO:0000256" key="6">
    <source>
        <dbReference type="PROSITE-ProRule" id="PRU10007"/>
    </source>
</evidence>
<dbReference type="Gene3D" id="3.40.605.10">
    <property type="entry name" value="Aldehyde Dehydrogenase, Chain A, domain 1"/>
    <property type="match status" value="1"/>
</dbReference>
<comment type="similarity">
    <text evidence="1 4 7">Belongs to the aldehyde dehydrogenase family.</text>
</comment>
<dbReference type="PANTHER" id="PTHR43570:SF20">
    <property type="entry name" value="ALDEHYDE DEHYDROGENASE ALDX-RELATED"/>
    <property type="match status" value="1"/>
</dbReference>
<dbReference type="GO" id="GO:0006081">
    <property type="term" value="P:aldehyde metabolic process"/>
    <property type="evidence" value="ECO:0007669"/>
    <property type="project" value="InterPro"/>
</dbReference>
<organism evidence="9 10">
    <name type="scientific">Polynucleobacter cosmopolitanus</name>
    <dbReference type="NCBI Taxonomy" id="351345"/>
    <lineage>
        <taxon>Bacteria</taxon>
        <taxon>Pseudomonadati</taxon>
        <taxon>Pseudomonadota</taxon>
        <taxon>Betaproteobacteria</taxon>
        <taxon>Burkholderiales</taxon>
        <taxon>Burkholderiaceae</taxon>
        <taxon>Polynucleobacter</taxon>
    </lineage>
</organism>
<dbReference type="GO" id="GO:0005737">
    <property type="term" value="C:cytoplasm"/>
    <property type="evidence" value="ECO:0007669"/>
    <property type="project" value="TreeGrafter"/>
</dbReference>
<feature type="domain" description="Aldehyde dehydrogenase" evidence="8">
    <location>
        <begin position="14"/>
        <end position="427"/>
    </location>
</feature>
<dbReference type="AlphaFoldDB" id="A0A229FWR2"/>
<dbReference type="EMBL" id="NJGG01000001">
    <property type="protein sequence ID" value="OXL16343.1"/>
    <property type="molecule type" value="Genomic_DNA"/>
</dbReference>
<accession>A0A229FWR2</accession>
<gene>
    <name evidence="9" type="ORF">AOC33_04555</name>
</gene>
<dbReference type="PROSITE" id="PS00687">
    <property type="entry name" value="ALDEHYDE_DEHYDR_GLU"/>
    <property type="match status" value="1"/>
</dbReference>
<name>A0A229FWR2_9BURK</name>
<proteinExistence type="inferred from homology"/>
<evidence type="ECO:0000313" key="10">
    <source>
        <dbReference type="Proteomes" id="UP000215188"/>
    </source>
</evidence>
<dbReference type="GO" id="GO:0004029">
    <property type="term" value="F:aldehyde dehydrogenase (NAD+) activity"/>
    <property type="evidence" value="ECO:0007669"/>
    <property type="project" value="TreeGrafter"/>
</dbReference>
<dbReference type="InterPro" id="IPR029510">
    <property type="entry name" value="Ald_DH_CS_GLU"/>
</dbReference>
<dbReference type="InterPro" id="IPR015590">
    <property type="entry name" value="Aldehyde_DH_dom"/>
</dbReference>
<dbReference type="RefSeq" id="WP_089515369.1">
    <property type="nucleotide sequence ID" value="NZ_NJGG01000001.1"/>
</dbReference>
<dbReference type="InterPro" id="IPR016162">
    <property type="entry name" value="Ald_DH_N"/>
</dbReference>
<evidence type="ECO:0000256" key="5">
    <source>
        <dbReference type="PIRSR" id="PIRSR036492-1"/>
    </source>
</evidence>
<dbReference type="SUPFAM" id="SSF53720">
    <property type="entry name" value="ALDH-like"/>
    <property type="match status" value="1"/>
</dbReference>
<feature type="active site" evidence="5">
    <location>
        <position position="245"/>
    </location>
</feature>
<evidence type="ECO:0000256" key="1">
    <source>
        <dbReference type="ARBA" id="ARBA00009986"/>
    </source>
</evidence>
<dbReference type="InterPro" id="IPR016163">
    <property type="entry name" value="Ald_DH_C"/>
</dbReference>
<sequence>MNALQLQLEDLQQAFAHEPSPSFAERKERIERVVAMIDKYEDNLCKVVHADFGNRHSVETRLTELAMVRQAAKYAIKHLKSWMKMRDISMPMHLKPSKAWIQAQPKGVVGIISPWNYPIQLALIPAISAIAAGNRVWLKLSERSPRTSGYLATIIGEFFHPLELCVTTGGEDVARDFSELAFDHLFFTGSTATGKRVMRAAADNLTPLTLELGGKSPVVINDDANLEDAATRIIFGKLINGGQTCVAPDYILIKHELIPELKDALVQAAGSLFKDPSELTHSIDQEQLSRWQQLVSDARSKGARVTPLLPESENHPFTPLILTQVTPHSLVMQEEIFGPILPIIGVSSQEDAIEFINSKDRPLSIYWFGKDKKALRHLISKTHSGSVTANDTLIQAGIEQIPFGGIGASGMGAYHGQAGFDTFSHLKPILQVRGLLGIKAWMGSKLAHPPYNKTTERLLRWLR</sequence>